<dbReference type="PANTHER" id="PTHR15422:SF24">
    <property type="entry name" value="DOMON RELATED DOMAIN-CONTAINING PROTEIN"/>
    <property type="match status" value="1"/>
</dbReference>
<keyword evidence="8" id="KW-1133">Transmembrane helix</keyword>
<keyword evidence="9" id="KW-0408">Iron</keyword>
<evidence type="ECO:0000259" key="12">
    <source>
        <dbReference type="PROSITE" id="PS50939"/>
    </source>
</evidence>
<evidence type="ECO:0000256" key="3">
    <source>
        <dbReference type="ARBA" id="ARBA00022448"/>
    </source>
</evidence>
<dbReference type="EC" id="7.2.1.3" evidence="11"/>
<dbReference type="EnsemblMetazoa" id="PPA10105.1">
    <property type="protein sequence ID" value="PPA10105.1"/>
    <property type="gene ID" value="WBGene00099659"/>
</dbReference>
<accession>A0A8R1YD09</accession>
<comment type="subcellular location">
    <subcellularLocation>
        <location evidence="2">Membrane</location>
        <topology evidence="2">Multi-pass membrane protein</topology>
    </subcellularLocation>
</comment>
<evidence type="ECO:0000256" key="1">
    <source>
        <dbReference type="ARBA" id="ARBA00001970"/>
    </source>
</evidence>
<evidence type="ECO:0000256" key="9">
    <source>
        <dbReference type="ARBA" id="ARBA00023004"/>
    </source>
</evidence>
<dbReference type="GO" id="GO:0140571">
    <property type="term" value="F:transmembrane ascorbate ferrireductase activity"/>
    <property type="evidence" value="ECO:0007669"/>
    <property type="project" value="UniProtKB-EC"/>
</dbReference>
<dbReference type="Pfam" id="PF03188">
    <property type="entry name" value="Cytochrom_B561"/>
    <property type="match status" value="1"/>
</dbReference>
<name>A0A2A6B3T3_PRIPA</name>
<keyword evidence="7" id="KW-0249">Electron transport</keyword>
<evidence type="ECO:0000256" key="8">
    <source>
        <dbReference type="ARBA" id="ARBA00022989"/>
    </source>
</evidence>
<dbReference type="InterPro" id="IPR006593">
    <property type="entry name" value="Cyt_b561/ferric_Rdtase_TM"/>
</dbReference>
<keyword evidence="5" id="KW-0812">Transmembrane</keyword>
<dbReference type="PROSITE" id="PS50939">
    <property type="entry name" value="CYTOCHROME_B561"/>
    <property type="match status" value="1"/>
</dbReference>
<keyword evidence="10" id="KW-0472">Membrane</keyword>
<evidence type="ECO:0000256" key="4">
    <source>
        <dbReference type="ARBA" id="ARBA00022617"/>
    </source>
</evidence>
<dbReference type="GO" id="GO:0046872">
    <property type="term" value="F:metal ion binding"/>
    <property type="evidence" value="ECO:0007669"/>
    <property type="project" value="UniProtKB-KW"/>
</dbReference>
<organism evidence="13 14">
    <name type="scientific">Pristionchus pacificus</name>
    <name type="common">Parasitic nematode worm</name>
    <dbReference type="NCBI Taxonomy" id="54126"/>
    <lineage>
        <taxon>Eukaryota</taxon>
        <taxon>Metazoa</taxon>
        <taxon>Ecdysozoa</taxon>
        <taxon>Nematoda</taxon>
        <taxon>Chromadorea</taxon>
        <taxon>Rhabditida</taxon>
        <taxon>Rhabditina</taxon>
        <taxon>Diplogasteromorpha</taxon>
        <taxon>Diplogasteroidea</taxon>
        <taxon>Neodiplogasteridae</taxon>
        <taxon>Pristionchus</taxon>
    </lineage>
</organism>
<keyword evidence="6" id="KW-0479">Metal-binding</keyword>
<comment type="cofactor">
    <cofactor evidence="1">
        <name>heme b</name>
        <dbReference type="ChEBI" id="CHEBI:60344"/>
    </cofactor>
</comment>
<dbReference type="OrthoDB" id="2419613at2759"/>
<keyword evidence="4" id="KW-0349">Heme</keyword>
<evidence type="ECO:0000256" key="6">
    <source>
        <dbReference type="ARBA" id="ARBA00022723"/>
    </source>
</evidence>
<gene>
    <name evidence="13" type="primary">WBGene00099659</name>
</gene>
<dbReference type="CDD" id="cd08760">
    <property type="entry name" value="Cyt_b561_FRRS1_like"/>
    <property type="match status" value="1"/>
</dbReference>
<keyword evidence="3" id="KW-0813">Transport</keyword>
<dbReference type="GO" id="GO:0016020">
    <property type="term" value="C:membrane"/>
    <property type="evidence" value="ECO:0007669"/>
    <property type="project" value="UniProtKB-SubCell"/>
</dbReference>
<dbReference type="GO" id="GO:0140575">
    <property type="term" value="F:transmembrane monodehydroascorbate reductase activity"/>
    <property type="evidence" value="ECO:0007669"/>
    <property type="project" value="InterPro"/>
</dbReference>
<proteinExistence type="predicted"/>
<dbReference type="AlphaFoldDB" id="A0A2A6B3T3"/>
<reference evidence="14" key="1">
    <citation type="journal article" date="2008" name="Nat. Genet.">
        <title>The Pristionchus pacificus genome provides a unique perspective on nematode lifestyle and parasitism.</title>
        <authorList>
            <person name="Dieterich C."/>
            <person name="Clifton S.W."/>
            <person name="Schuster L.N."/>
            <person name="Chinwalla A."/>
            <person name="Delehaunty K."/>
            <person name="Dinkelacker I."/>
            <person name="Fulton L."/>
            <person name="Fulton R."/>
            <person name="Godfrey J."/>
            <person name="Minx P."/>
            <person name="Mitreva M."/>
            <person name="Roeseler W."/>
            <person name="Tian H."/>
            <person name="Witte H."/>
            <person name="Yang S.P."/>
            <person name="Wilson R.K."/>
            <person name="Sommer R.J."/>
        </authorList>
    </citation>
    <scope>NUCLEOTIDE SEQUENCE [LARGE SCALE GENOMIC DNA]</scope>
    <source>
        <strain evidence="14">PS312</strain>
    </source>
</reference>
<evidence type="ECO:0000256" key="11">
    <source>
        <dbReference type="ARBA" id="ARBA00024225"/>
    </source>
</evidence>
<dbReference type="Gene3D" id="1.20.120.1770">
    <property type="match status" value="1"/>
</dbReference>
<evidence type="ECO:0000256" key="7">
    <source>
        <dbReference type="ARBA" id="ARBA00022982"/>
    </source>
</evidence>
<accession>A0A2A6B3T3</accession>
<dbReference type="Proteomes" id="UP000005239">
    <property type="component" value="Unassembled WGS sequence"/>
</dbReference>
<evidence type="ECO:0000313" key="14">
    <source>
        <dbReference type="Proteomes" id="UP000005239"/>
    </source>
</evidence>
<evidence type="ECO:0000256" key="5">
    <source>
        <dbReference type="ARBA" id="ARBA00022692"/>
    </source>
</evidence>
<evidence type="ECO:0000256" key="10">
    <source>
        <dbReference type="ARBA" id="ARBA00023136"/>
    </source>
</evidence>
<dbReference type="InterPro" id="IPR045150">
    <property type="entry name" value="CYB561D1/2"/>
</dbReference>
<dbReference type="PANTHER" id="PTHR15422">
    <property type="entry name" value="OS05G0565100 PROTEIN"/>
    <property type="match status" value="1"/>
</dbReference>
<dbReference type="SMART" id="SM00665">
    <property type="entry name" value="B561"/>
    <property type="match status" value="1"/>
</dbReference>
<sequence length="472" mass="51217">MIRSTAILVVLAQIATAQLDASACGRTKGCLFAPQGCNTGGSCQLTMSYVVDGSDMVFELQGKPPGNGYMAIGFSYDMSMGNDSVSLCHANQQMLAYNQGRSTIPVNREGRGGVGYHQMNKWIMPRQELSAYSTAGGFNPSTVEPGAGNGTAAPTTARPPAPVATTLPGKNGANDLVKVKVGDKDWFSRCLVSLRFELGVGRDMSTLQPTANQLPTVRSNEDQLRVAHGICMSLGWMVFLSTGILFARFFRDHLPNTQPGGVKMWFWGHRIFQSIGVALTICGFVCIFVANDWRWSGPRAGATVEENQAWNSIHSILGLLACVIAWAQPLNAVFRCHPGERARFIFDWIHRFFGFGSWLLAAAAIMIACVHFDLMFSSRVSALGLFIAFIAAFGLCLIVLQLLQCVGWIKQRRGATGADMEMVQIGGQTRVVNSNSNGAIRKLQAILFIPYIVVAWGTCIAICVLIGLKPKF</sequence>
<reference evidence="13" key="2">
    <citation type="submission" date="2022-06" db="UniProtKB">
        <authorList>
            <consortium name="EnsemblMetazoa"/>
        </authorList>
    </citation>
    <scope>IDENTIFICATION</scope>
    <source>
        <strain evidence="13">PS312</strain>
    </source>
</reference>
<feature type="domain" description="Cytochrome b561" evidence="12">
    <location>
        <begin position="191"/>
        <end position="406"/>
    </location>
</feature>
<protein>
    <recommendedName>
        <fullName evidence="11">ascorbate ferrireductase (transmembrane)</fullName>
        <ecNumber evidence="11">7.2.1.3</ecNumber>
    </recommendedName>
</protein>
<evidence type="ECO:0000313" key="13">
    <source>
        <dbReference type="EnsemblMetazoa" id="PPA10105.1"/>
    </source>
</evidence>
<keyword evidence="14" id="KW-1185">Reference proteome</keyword>
<evidence type="ECO:0000256" key="2">
    <source>
        <dbReference type="ARBA" id="ARBA00004141"/>
    </source>
</evidence>